<name>A0A316H334_9SPHI</name>
<dbReference type="Proteomes" id="UP000245678">
    <property type="component" value="Unassembled WGS sequence"/>
</dbReference>
<keyword evidence="1" id="KW-0472">Membrane</keyword>
<organism evidence="2 3">
    <name type="scientific">Mucilaginibacter oryzae</name>
    <dbReference type="NCBI Taxonomy" id="468058"/>
    <lineage>
        <taxon>Bacteria</taxon>
        <taxon>Pseudomonadati</taxon>
        <taxon>Bacteroidota</taxon>
        <taxon>Sphingobacteriia</taxon>
        <taxon>Sphingobacteriales</taxon>
        <taxon>Sphingobacteriaceae</taxon>
        <taxon>Mucilaginibacter</taxon>
    </lineage>
</organism>
<evidence type="ECO:0000313" key="3">
    <source>
        <dbReference type="Proteomes" id="UP000245678"/>
    </source>
</evidence>
<dbReference type="RefSeq" id="WP_109609568.1">
    <property type="nucleotide sequence ID" value="NZ_QGHA01000010.1"/>
</dbReference>
<protein>
    <submittedName>
        <fullName evidence="2">Uncharacterized protein</fullName>
    </submittedName>
</protein>
<feature type="transmembrane region" description="Helical" evidence="1">
    <location>
        <begin position="7"/>
        <end position="29"/>
    </location>
</feature>
<proteinExistence type="predicted"/>
<keyword evidence="3" id="KW-1185">Reference proteome</keyword>
<keyword evidence="1" id="KW-0812">Transmembrane</keyword>
<accession>A0A316H334</accession>
<dbReference type="EMBL" id="QGHA01000010">
    <property type="protein sequence ID" value="PWK73820.1"/>
    <property type="molecule type" value="Genomic_DNA"/>
</dbReference>
<evidence type="ECO:0000313" key="2">
    <source>
        <dbReference type="EMBL" id="PWK73820.1"/>
    </source>
</evidence>
<sequence length="214" mass="24066">MKKLNNTVFIISAFLIGAIVTAGAIWVFGGYRDNNARHSNSAFSSSKLIGLPDFQSRLVPLKVAKAHHFSLDSLYNRVLKDTVVYSGGIIRNVDVLLSLGLYQNDIYNYINNEHLRLKTMLGLASVNGKKTVKLYVHPVYVSIYGADTTYTDLYFDYRGNLWKTNGFAFKALDKRQNDSMRYPDVKSTPDRQKLKGDNGLYVIDINNPCPPCSP</sequence>
<reference evidence="2 3" key="1">
    <citation type="submission" date="2018-05" db="EMBL/GenBank/DDBJ databases">
        <title>Genomic Encyclopedia of Archaeal and Bacterial Type Strains, Phase II (KMG-II): from individual species to whole genera.</title>
        <authorList>
            <person name="Goeker M."/>
        </authorList>
    </citation>
    <scope>NUCLEOTIDE SEQUENCE [LARGE SCALE GENOMIC DNA]</scope>
    <source>
        <strain evidence="2 3">DSM 19975</strain>
    </source>
</reference>
<dbReference type="AlphaFoldDB" id="A0A316H334"/>
<evidence type="ECO:0000256" key="1">
    <source>
        <dbReference type="SAM" id="Phobius"/>
    </source>
</evidence>
<comment type="caution">
    <text evidence="2">The sequence shown here is derived from an EMBL/GenBank/DDBJ whole genome shotgun (WGS) entry which is preliminary data.</text>
</comment>
<gene>
    <name evidence="2" type="ORF">LX99_04206</name>
</gene>
<keyword evidence="1" id="KW-1133">Transmembrane helix</keyword>